<evidence type="ECO:0000313" key="1">
    <source>
        <dbReference type="EMBL" id="MEC4720585.1"/>
    </source>
</evidence>
<sequence>MSVVTVQSQDKSNFLCKRFAAMASDYFDAPSEARTPAAQVPLENLFRVLEMFRNNTFFDEPRKGVFAFEKPKTSKLSLSKEDSWHVDIKDAVHRSIEASFGKNVGEAEAVVELQNTLRWLVVPGDLPLQEEKVIRAKKFFGQLSNAL</sequence>
<dbReference type="Proteomes" id="UP001352263">
    <property type="component" value="Unassembled WGS sequence"/>
</dbReference>
<comment type="caution">
    <text evidence="1">The sequence shown here is derived from an EMBL/GenBank/DDBJ whole genome shotgun (WGS) entry which is preliminary data.</text>
</comment>
<accession>A0ABU6JAM4</accession>
<keyword evidence="2" id="KW-1185">Reference proteome</keyword>
<dbReference type="EMBL" id="JAWIIV010000012">
    <property type="protein sequence ID" value="MEC4720585.1"/>
    <property type="molecule type" value="Genomic_DNA"/>
</dbReference>
<gene>
    <name evidence="1" type="ORF">RY831_15585</name>
</gene>
<organism evidence="1 2">
    <name type="scientific">Noviherbaspirillum album</name>
    <dbReference type="NCBI Taxonomy" id="3080276"/>
    <lineage>
        <taxon>Bacteria</taxon>
        <taxon>Pseudomonadati</taxon>
        <taxon>Pseudomonadota</taxon>
        <taxon>Betaproteobacteria</taxon>
        <taxon>Burkholderiales</taxon>
        <taxon>Oxalobacteraceae</taxon>
        <taxon>Noviherbaspirillum</taxon>
    </lineage>
</organism>
<proteinExistence type="predicted"/>
<name>A0ABU6JAM4_9BURK</name>
<reference evidence="1 2" key="1">
    <citation type="submission" date="2023-10" db="EMBL/GenBank/DDBJ databases">
        <title>Noviherbaspirillum sp. CPCC 100848 genome assembly.</title>
        <authorList>
            <person name="Li X.Y."/>
            <person name="Fang X.M."/>
        </authorList>
    </citation>
    <scope>NUCLEOTIDE SEQUENCE [LARGE SCALE GENOMIC DNA]</scope>
    <source>
        <strain evidence="1 2">CPCC 100848</strain>
    </source>
</reference>
<protein>
    <submittedName>
        <fullName evidence="1">Uncharacterized protein</fullName>
    </submittedName>
</protein>
<dbReference type="RefSeq" id="WP_326507299.1">
    <property type="nucleotide sequence ID" value="NZ_JAWIIV010000012.1"/>
</dbReference>
<evidence type="ECO:0000313" key="2">
    <source>
        <dbReference type="Proteomes" id="UP001352263"/>
    </source>
</evidence>